<keyword evidence="12" id="KW-0375">Hydrogen ion transport</keyword>
<dbReference type="GO" id="GO:0120029">
    <property type="term" value="P:proton export across plasma membrane"/>
    <property type="evidence" value="ECO:0007669"/>
    <property type="project" value="UniProtKB-UniRule"/>
</dbReference>
<keyword evidence="10 12" id="KW-1133">Transmembrane helix</keyword>
<dbReference type="InterPro" id="IPR008250">
    <property type="entry name" value="ATPase_P-typ_transduc_dom_A_sf"/>
</dbReference>
<dbReference type="Gene3D" id="3.40.50.1000">
    <property type="entry name" value="HAD superfamily/HAD-like"/>
    <property type="match status" value="1"/>
</dbReference>
<keyword evidence="11 12" id="KW-0472">Membrane</keyword>
<name>F4PNV2_CACFS</name>
<dbReference type="GO" id="GO:0005886">
    <property type="term" value="C:plasma membrane"/>
    <property type="evidence" value="ECO:0007669"/>
    <property type="project" value="UniProtKB-SubCell"/>
</dbReference>
<dbReference type="InterPro" id="IPR044492">
    <property type="entry name" value="P_typ_ATPase_HD_dom"/>
</dbReference>
<gene>
    <name evidence="15" type="primary">patB</name>
    <name evidence="15" type="ORF">DFA_05287</name>
</gene>
<feature type="transmembrane region" description="Helical" evidence="12">
    <location>
        <begin position="861"/>
        <end position="883"/>
    </location>
</feature>
<dbReference type="InterPro" id="IPR059000">
    <property type="entry name" value="ATPase_P-type_domA"/>
</dbReference>
<dbReference type="RefSeq" id="XP_004361006.1">
    <property type="nucleotide sequence ID" value="XM_004360949.1"/>
</dbReference>
<dbReference type="OrthoDB" id="116380at2759"/>
<dbReference type="SUPFAM" id="SSF81665">
    <property type="entry name" value="Calcium ATPase, transmembrane domain M"/>
    <property type="match status" value="1"/>
</dbReference>
<dbReference type="Pfam" id="PF00690">
    <property type="entry name" value="Cation_ATPase_N"/>
    <property type="match status" value="1"/>
</dbReference>
<keyword evidence="8 12" id="KW-0460">Magnesium</keyword>
<dbReference type="FunFam" id="3.40.50.1000:FF:000211">
    <property type="entry name" value="Plasma membrane ATPase"/>
    <property type="match status" value="1"/>
</dbReference>
<dbReference type="InterPro" id="IPR006534">
    <property type="entry name" value="P-type_ATPase_IIIA"/>
</dbReference>
<evidence type="ECO:0000256" key="9">
    <source>
        <dbReference type="ARBA" id="ARBA00022967"/>
    </source>
</evidence>
<feature type="transmembrane region" description="Helical" evidence="12">
    <location>
        <begin position="439"/>
        <end position="461"/>
    </location>
</feature>
<dbReference type="InterPro" id="IPR036412">
    <property type="entry name" value="HAD-like_sf"/>
</dbReference>
<dbReference type="PRINTS" id="PR00119">
    <property type="entry name" value="CATATPASE"/>
</dbReference>
<dbReference type="Proteomes" id="UP000007797">
    <property type="component" value="Unassembled WGS sequence"/>
</dbReference>
<evidence type="ECO:0000256" key="11">
    <source>
        <dbReference type="ARBA" id="ARBA00023136"/>
    </source>
</evidence>
<sequence>MEADGTAFKPPMRKSNNIYFLFFESVLVNMDSQNPISNNEDGRTEQNIEMLDLNTNNNNNNNHQHQHLDTIPENGQPHPPRVSRTGSLQELPFISNDVADSTKTFSGFPSSKTTEGDPSSSQEDPRSVTTGGSYDYRKSWRTPLRQQLFNAPTAEDQARVAKEKQENFRKTLERKADYKPIENILSELQASDKGLTTAEVEERKKQYGENKIPDVKRYPILEFLSFMWNPLSWTMEIAALVSIILLDWVDFILICALLFLNASIGYYEEHTAGNAVEALKNSLISQARVLRDGEWKAVASTDLVPGDITMIKIGAIIPADLRVIKCESVKIDQSSLTGESLPVSKKEGDEIFSGSAMKQGEATCIVTATGVKTFFGRSASLLQETGNTGHLQIVLRNIGFFCITFIVIWVFIEIMVQFVGRKAYCVGVGEGNCTTLNNALVLLVGGIPIAMPTVLSVTMAIGATQLSKKEAIVSRLTAIEELAAMDILCSDKTGTLTLNILTVDVPICFDGSTPENVMFDAYLACSEGDDRDAIDIATSKYCETTYPGLPYSAYKIVKHYPFNPEDKKAMGLVQCPDGKQVMTAKGAPQIILNSSCNKDRVGKEVERQIEDLADHGYRAIGVARAEDYPDFKEWKFTGLIPLFDPPRHDTEETIKRALDMGVRVKMITGDQLAIAKETARRLGMGGNFFTIPYLKKNDLGMKGNELIEMADGFAEMWPEHKYKVVKSLQKRKHVVGMTGDGVNDAPALKKANIGIAVAGATDAARSVSDIVLTSAGLSVIIDSIITSRKIFQRMRNYVIYSVSATVRICVTFGILTVAWNFLFPTIATVIIAILNDGTMLTIAKDRVIPRNEPDSWNLFEVFVMAIAYGLYLVASTIVFFSILHDGTWFERTFDLRHLNDNELRGLIYLQVSISGLATIFVSRSQGFSYFERPGLLMSMAFVLSQIIATFIGVYGLRGYPHNGETDLQGCGWGYALVAWIWCLLWYIPMDFIKFGITYILRGHLPPLINLPSNIKKREEKEARAREVARKEEDILKAKQHAAAAQKQKEEKERLESIQEEEETKVVEVDSPSAINVPSIKTTQVN</sequence>
<comment type="similarity">
    <text evidence="2 12">Belongs to the cation transport ATPase (P-type) (TC 3.A.3) family. Type IIIA subfamily.</text>
</comment>
<evidence type="ECO:0000256" key="4">
    <source>
        <dbReference type="ARBA" id="ARBA00022692"/>
    </source>
</evidence>
<dbReference type="GO" id="GO:0008553">
    <property type="term" value="F:P-type proton-exporting transporter activity"/>
    <property type="evidence" value="ECO:0007669"/>
    <property type="project" value="UniProtKB-UniRule"/>
</dbReference>
<evidence type="ECO:0000256" key="13">
    <source>
        <dbReference type="SAM" id="MobiDB-lite"/>
    </source>
</evidence>
<feature type="transmembrane region" description="Helical" evidence="12">
    <location>
        <begin position="934"/>
        <end position="956"/>
    </location>
</feature>
<feature type="compositionally biased region" description="Polar residues" evidence="13">
    <location>
        <begin position="98"/>
        <end position="132"/>
    </location>
</feature>
<feature type="transmembrane region" description="Helical" evidence="12">
    <location>
        <begin position="797"/>
        <end position="815"/>
    </location>
</feature>
<keyword evidence="4 12" id="KW-0812">Transmembrane</keyword>
<protein>
    <recommendedName>
        <fullName evidence="12">Plasma membrane ATPase</fullName>
        <ecNumber evidence="12">7.1.2.1</ecNumber>
    </recommendedName>
</protein>
<dbReference type="Pfam" id="PF00122">
    <property type="entry name" value="E1-E2_ATPase"/>
    <property type="match status" value="1"/>
</dbReference>
<dbReference type="SFLD" id="SFLDS00003">
    <property type="entry name" value="Haloacid_Dehalogenase"/>
    <property type="match status" value="1"/>
</dbReference>
<evidence type="ECO:0000256" key="6">
    <source>
        <dbReference type="ARBA" id="ARBA00022741"/>
    </source>
</evidence>
<dbReference type="GO" id="GO:0005524">
    <property type="term" value="F:ATP binding"/>
    <property type="evidence" value="ECO:0007669"/>
    <property type="project" value="UniProtKB-UniRule"/>
</dbReference>
<dbReference type="InterPro" id="IPR018303">
    <property type="entry name" value="ATPase_P-typ_P_site"/>
</dbReference>
<dbReference type="Gene3D" id="1.20.1110.10">
    <property type="entry name" value="Calcium-transporting ATPase, transmembrane domain"/>
    <property type="match status" value="1"/>
</dbReference>
<evidence type="ECO:0000256" key="8">
    <source>
        <dbReference type="ARBA" id="ARBA00022842"/>
    </source>
</evidence>
<dbReference type="GO" id="GO:0046872">
    <property type="term" value="F:metal ion binding"/>
    <property type="evidence" value="ECO:0007669"/>
    <property type="project" value="UniProtKB-KW"/>
</dbReference>
<feature type="region of interest" description="Disordered" evidence="13">
    <location>
        <begin position="53"/>
        <end position="137"/>
    </location>
</feature>
<dbReference type="STRING" id="1054147.F4PNV2"/>
<dbReference type="InterPro" id="IPR001757">
    <property type="entry name" value="P_typ_ATPase"/>
</dbReference>
<feature type="transmembrane region" description="Helical" evidence="12">
    <location>
        <begin position="903"/>
        <end position="922"/>
    </location>
</feature>
<keyword evidence="3" id="KW-0597">Phosphoprotein</keyword>
<dbReference type="OMA" id="FAYQFDF"/>
<evidence type="ECO:0000256" key="2">
    <source>
        <dbReference type="ARBA" id="ARBA00008804"/>
    </source>
</evidence>
<dbReference type="InterPro" id="IPR023299">
    <property type="entry name" value="ATPase_P-typ_cyto_dom_N"/>
</dbReference>
<dbReference type="AlphaFoldDB" id="F4PNV2"/>
<dbReference type="NCBIfam" id="TIGR01647">
    <property type="entry name" value="ATPase-IIIA_H"/>
    <property type="match status" value="1"/>
</dbReference>
<dbReference type="NCBIfam" id="TIGR01494">
    <property type="entry name" value="ATPase_P-type"/>
    <property type="match status" value="2"/>
</dbReference>
<feature type="domain" description="Cation-transporting P-type ATPase N-terminal" evidence="14">
    <location>
        <begin position="175"/>
        <end position="247"/>
    </location>
</feature>
<feature type="compositionally biased region" description="Low complexity" evidence="13">
    <location>
        <begin position="53"/>
        <end position="63"/>
    </location>
</feature>
<dbReference type="Gene3D" id="2.70.150.10">
    <property type="entry name" value="Calcium-transporting ATPase, cytoplasmic transduction domain A"/>
    <property type="match status" value="1"/>
</dbReference>
<keyword evidence="16" id="KW-1185">Reference proteome</keyword>
<dbReference type="SFLD" id="SFLDF00027">
    <property type="entry name" value="p-type_atpase"/>
    <property type="match status" value="1"/>
</dbReference>
<evidence type="ECO:0000256" key="7">
    <source>
        <dbReference type="ARBA" id="ARBA00022840"/>
    </source>
</evidence>
<dbReference type="InterPro" id="IPR004014">
    <property type="entry name" value="ATPase_P-typ_cation-transptr_N"/>
</dbReference>
<dbReference type="CDD" id="cd02076">
    <property type="entry name" value="P-type_ATPase_H"/>
    <property type="match status" value="1"/>
</dbReference>
<organism evidence="15 16">
    <name type="scientific">Cavenderia fasciculata</name>
    <name type="common">Slime mold</name>
    <name type="synonym">Dictyostelium fasciculatum</name>
    <dbReference type="NCBI Taxonomy" id="261658"/>
    <lineage>
        <taxon>Eukaryota</taxon>
        <taxon>Amoebozoa</taxon>
        <taxon>Evosea</taxon>
        <taxon>Eumycetozoa</taxon>
        <taxon>Dictyostelia</taxon>
        <taxon>Acytosteliales</taxon>
        <taxon>Cavenderiaceae</taxon>
        <taxon>Cavenderia</taxon>
    </lineage>
</organism>
<keyword evidence="12" id="KW-0406">Ion transport</keyword>
<accession>F4PNV2</accession>
<dbReference type="EMBL" id="GL883008">
    <property type="protein sequence ID" value="EGG23155.1"/>
    <property type="molecule type" value="Genomic_DNA"/>
</dbReference>
<dbReference type="FunFam" id="2.70.150.10:FF:000042">
    <property type="entry name" value="Plasma membrane ATPase"/>
    <property type="match status" value="1"/>
</dbReference>
<keyword evidence="6 12" id="KW-0547">Nucleotide-binding</keyword>
<dbReference type="Gene3D" id="3.40.1110.10">
    <property type="entry name" value="Calcium-transporting ATPase, cytoplasmic domain N"/>
    <property type="match status" value="1"/>
</dbReference>
<dbReference type="Pfam" id="PF00702">
    <property type="entry name" value="Hydrolase"/>
    <property type="match status" value="1"/>
</dbReference>
<feature type="transmembrane region" description="Helical" evidence="12">
    <location>
        <begin position="237"/>
        <end position="260"/>
    </location>
</feature>
<dbReference type="EC" id="7.1.2.1" evidence="12"/>
<dbReference type="InterPro" id="IPR023214">
    <property type="entry name" value="HAD_sf"/>
</dbReference>
<comment type="catalytic activity">
    <reaction evidence="12">
        <text>ATP + H2O + H(+)(in) = ADP + phosphate + 2 H(+)(out)</text>
        <dbReference type="Rhea" id="RHEA:20852"/>
        <dbReference type="ChEBI" id="CHEBI:15377"/>
        <dbReference type="ChEBI" id="CHEBI:15378"/>
        <dbReference type="ChEBI" id="CHEBI:30616"/>
        <dbReference type="ChEBI" id="CHEBI:43474"/>
        <dbReference type="ChEBI" id="CHEBI:456216"/>
        <dbReference type="EC" id="7.1.2.1"/>
    </reaction>
</comment>
<evidence type="ECO:0000313" key="15">
    <source>
        <dbReference type="EMBL" id="EGG23155.1"/>
    </source>
</evidence>
<dbReference type="SFLD" id="SFLDG00002">
    <property type="entry name" value="C1.7:_P-type_atpase_like"/>
    <property type="match status" value="1"/>
</dbReference>
<feature type="transmembrane region" description="Helical" evidence="12">
    <location>
        <begin position="976"/>
        <end position="1000"/>
    </location>
</feature>
<dbReference type="GO" id="GO:0016887">
    <property type="term" value="F:ATP hydrolysis activity"/>
    <property type="evidence" value="ECO:0007669"/>
    <property type="project" value="InterPro"/>
</dbReference>
<dbReference type="SUPFAM" id="SSF81653">
    <property type="entry name" value="Calcium ATPase, transduction domain A"/>
    <property type="match status" value="1"/>
</dbReference>
<comment type="subcellular location">
    <subcellularLocation>
        <location evidence="12">Cell membrane</location>
        <topology evidence="12">Multi-pass membrane protein</topology>
    </subcellularLocation>
    <subcellularLocation>
        <location evidence="1">Membrane</location>
        <topology evidence="1">Multi-pass membrane protein</topology>
    </subcellularLocation>
</comment>
<keyword evidence="9 12" id="KW-1278">Translocase</keyword>
<keyword evidence="12" id="KW-0813">Transport</keyword>
<reference evidence="16" key="1">
    <citation type="journal article" date="2011" name="Genome Res.">
        <title>Phylogeny-wide analysis of social amoeba genomes highlights ancient origins for complex intercellular communication.</title>
        <authorList>
            <person name="Heidel A.J."/>
            <person name="Lawal H.M."/>
            <person name="Felder M."/>
            <person name="Schilde C."/>
            <person name="Helps N.R."/>
            <person name="Tunggal B."/>
            <person name="Rivero F."/>
            <person name="John U."/>
            <person name="Schleicher M."/>
            <person name="Eichinger L."/>
            <person name="Platzer M."/>
            <person name="Noegel A.A."/>
            <person name="Schaap P."/>
            <person name="Gloeckner G."/>
        </authorList>
    </citation>
    <scope>NUCLEOTIDE SEQUENCE [LARGE SCALE GENOMIC DNA]</scope>
    <source>
        <strain evidence="16">SH3</strain>
    </source>
</reference>
<evidence type="ECO:0000256" key="5">
    <source>
        <dbReference type="ARBA" id="ARBA00022723"/>
    </source>
</evidence>
<evidence type="ECO:0000259" key="14">
    <source>
        <dbReference type="SMART" id="SM00831"/>
    </source>
</evidence>
<dbReference type="KEGG" id="dfa:DFA_05287"/>
<evidence type="ECO:0000256" key="3">
    <source>
        <dbReference type="ARBA" id="ARBA00022553"/>
    </source>
</evidence>
<dbReference type="SMART" id="SM00831">
    <property type="entry name" value="Cation_ATPase_N"/>
    <property type="match status" value="1"/>
</dbReference>
<evidence type="ECO:0000256" key="12">
    <source>
        <dbReference type="RuleBase" id="RU362083"/>
    </source>
</evidence>
<dbReference type="PROSITE" id="PS00154">
    <property type="entry name" value="ATPASE_E1_E2"/>
    <property type="match status" value="1"/>
</dbReference>
<dbReference type="SUPFAM" id="SSF56784">
    <property type="entry name" value="HAD-like"/>
    <property type="match status" value="1"/>
</dbReference>
<feature type="region of interest" description="Disordered" evidence="13">
    <location>
        <begin position="1036"/>
        <end position="1069"/>
    </location>
</feature>
<dbReference type="PRINTS" id="PR00120">
    <property type="entry name" value="HATPASE"/>
</dbReference>
<dbReference type="GeneID" id="14875629"/>
<dbReference type="PANTHER" id="PTHR42861">
    <property type="entry name" value="CALCIUM-TRANSPORTING ATPASE"/>
    <property type="match status" value="1"/>
</dbReference>
<evidence type="ECO:0000313" key="16">
    <source>
        <dbReference type="Proteomes" id="UP000007797"/>
    </source>
</evidence>
<evidence type="ECO:0000256" key="10">
    <source>
        <dbReference type="ARBA" id="ARBA00022989"/>
    </source>
</evidence>
<proteinExistence type="inferred from homology"/>
<feature type="transmembrane region" description="Helical" evidence="12">
    <location>
        <begin position="398"/>
        <end position="419"/>
    </location>
</feature>
<dbReference type="FunFam" id="3.40.1110.10:FF:000005">
    <property type="entry name" value="Plasma membrane ATPase"/>
    <property type="match status" value="1"/>
</dbReference>
<evidence type="ECO:0000256" key="1">
    <source>
        <dbReference type="ARBA" id="ARBA00004141"/>
    </source>
</evidence>
<dbReference type="InterPro" id="IPR023298">
    <property type="entry name" value="ATPase_P-typ_TM_dom_sf"/>
</dbReference>
<keyword evidence="7 12" id="KW-0067">ATP-binding</keyword>
<keyword evidence="5" id="KW-0479">Metal-binding</keyword>
<feature type="compositionally biased region" description="Basic and acidic residues" evidence="13">
    <location>
        <begin position="1046"/>
        <end position="1056"/>
    </location>
</feature>